<evidence type="ECO:0000313" key="2">
    <source>
        <dbReference type="EMBL" id="APM40501.1"/>
    </source>
</evidence>
<dbReference type="Proteomes" id="UP000184604">
    <property type="component" value="Chromosome"/>
</dbReference>
<evidence type="ECO:0000313" key="3">
    <source>
        <dbReference type="Proteomes" id="UP000184604"/>
    </source>
</evidence>
<dbReference type="SUPFAM" id="SSF101386">
    <property type="entry name" value="all-alpha NTP pyrophosphatases"/>
    <property type="match status" value="1"/>
</dbReference>
<protein>
    <recommendedName>
        <fullName evidence="1">NTP pyrophosphohydrolase MazG-like domain-containing protein</fullName>
    </recommendedName>
</protein>
<dbReference type="InterPro" id="IPR044548">
    <property type="entry name" value="AF0060_NTP-PPase_MazG-like"/>
</dbReference>
<organism evidence="2 3">
    <name type="scientific">Clostridium kluyveri</name>
    <dbReference type="NCBI Taxonomy" id="1534"/>
    <lineage>
        <taxon>Bacteria</taxon>
        <taxon>Bacillati</taxon>
        <taxon>Bacillota</taxon>
        <taxon>Clostridia</taxon>
        <taxon>Eubacteriales</taxon>
        <taxon>Clostridiaceae</taxon>
        <taxon>Clostridium</taxon>
    </lineage>
</organism>
<name>A0A1L5FBV2_CLOKL</name>
<feature type="domain" description="NTP pyrophosphohydrolase MazG-like" evidence="1">
    <location>
        <begin position="45"/>
        <end position="106"/>
    </location>
</feature>
<proteinExistence type="predicted"/>
<dbReference type="InterPro" id="IPR004518">
    <property type="entry name" value="MazG-like_dom"/>
</dbReference>
<dbReference type="EMBL" id="CP018335">
    <property type="protein sequence ID" value="APM40501.1"/>
    <property type="molecule type" value="Genomic_DNA"/>
</dbReference>
<dbReference type="AlphaFoldDB" id="A0A1L5FBV2"/>
<evidence type="ECO:0000259" key="1">
    <source>
        <dbReference type="Pfam" id="PF03819"/>
    </source>
</evidence>
<dbReference type="Gene3D" id="1.10.287.1080">
    <property type="entry name" value="MazG-like"/>
    <property type="match status" value="1"/>
</dbReference>
<dbReference type="CDD" id="cd11533">
    <property type="entry name" value="NTP-PPase_Af0060_like"/>
    <property type="match status" value="1"/>
</dbReference>
<sequence>MDLIWKQKLIRKVNTLKLKLMVLRKLIDRRGNKIDNRTMTWEDWKDKVLEESGELCEALSSGDKKKIMEEVLDVIQVGIGILAKLFRENFDIVQGFHRHNKKLVDRGCEACAEVGADVCRR</sequence>
<accession>A0A1L5FBV2</accession>
<dbReference type="Pfam" id="PF03819">
    <property type="entry name" value="MazG"/>
    <property type="match status" value="1"/>
</dbReference>
<gene>
    <name evidence="2" type="ORF">BS101_18090</name>
</gene>
<reference evidence="2 3" key="1">
    <citation type="submission" date="2016-12" db="EMBL/GenBank/DDBJ databases">
        <title>Complete genome sequence of Clostridium kluyveri JZZ isolated from the pit mud of a Chinese flavor liquor-making factory.</title>
        <authorList>
            <person name="Wang Y."/>
        </authorList>
    </citation>
    <scope>NUCLEOTIDE SEQUENCE [LARGE SCALE GENOMIC DNA]</scope>
    <source>
        <strain evidence="2 3">JZZ</strain>
    </source>
</reference>